<dbReference type="PANTHER" id="PTHR22912">
    <property type="entry name" value="DISULFIDE OXIDOREDUCTASE"/>
    <property type="match status" value="1"/>
</dbReference>
<dbReference type="Pfam" id="PF02852">
    <property type="entry name" value="Pyr_redox_dim"/>
    <property type="match status" value="1"/>
</dbReference>
<dbReference type="STRING" id="743788.S8DJT6"/>
<dbReference type="HOGENOM" id="CLU_1959613_0_0_1"/>
<dbReference type="Gene3D" id="3.30.390.30">
    <property type="match status" value="1"/>
</dbReference>
<protein>
    <recommendedName>
        <fullName evidence="3">Pyridine nucleotide-disulphide oxidoreductase dimerisation domain-containing protein</fullName>
    </recommendedName>
</protein>
<dbReference type="GO" id="GO:0050660">
    <property type="term" value="F:flavin adenine dinucleotide binding"/>
    <property type="evidence" value="ECO:0007669"/>
    <property type="project" value="TreeGrafter"/>
</dbReference>
<dbReference type="Gene3D" id="3.50.50.60">
    <property type="entry name" value="FAD/NAD(P)-binding domain"/>
    <property type="match status" value="1"/>
</dbReference>
<evidence type="ECO:0000256" key="2">
    <source>
        <dbReference type="ARBA" id="ARBA00023027"/>
    </source>
</evidence>
<evidence type="ECO:0000313" key="4">
    <source>
        <dbReference type="EMBL" id="EPS93821.1"/>
    </source>
</evidence>
<keyword evidence="2" id="KW-0520">NAD</keyword>
<dbReference type="InterPro" id="IPR016156">
    <property type="entry name" value="FAD/NAD-linked_Rdtase_dimer_sf"/>
</dbReference>
<organism evidence="4 5">
    <name type="scientific">Fomitopsis schrenkii</name>
    <name type="common">Brown rot fungus</name>
    <dbReference type="NCBI Taxonomy" id="2126942"/>
    <lineage>
        <taxon>Eukaryota</taxon>
        <taxon>Fungi</taxon>
        <taxon>Dikarya</taxon>
        <taxon>Basidiomycota</taxon>
        <taxon>Agaricomycotina</taxon>
        <taxon>Agaricomycetes</taxon>
        <taxon>Polyporales</taxon>
        <taxon>Fomitopsis</taxon>
    </lineage>
</organism>
<accession>S8DJT6</accession>
<keyword evidence="5" id="KW-1185">Reference proteome</keyword>
<dbReference type="InterPro" id="IPR036188">
    <property type="entry name" value="FAD/NAD-bd_sf"/>
</dbReference>
<dbReference type="GO" id="GO:0004148">
    <property type="term" value="F:dihydrolipoyl dehydrogenase (NADH) activity"/>
    <property type="evidence" value="ECO:0007669"/>
    <property type="project" value="TreeGrafter"/>
</dbReference>
<evidence type="ECO:0000256" key="1">
    <source>
        <dbReference type="ARBA" id="ARBA00007532"/>
    </source>
</evidence>
<dbReference type="OrthoDB" id="361797at2759"/>
<sequence>MGASPVGYPLEQAVSAHQVYVVTEAEKRDGKIYVNTTVTQGGQDSTAGVEVDPRDRIVIDDHFSTSVQGLKCNGDGTFGPMLAHKADAVYTHPEFAWVGNTEQELKKAGKFPLQANSRAKTFLDTEGP</sequence>
<dbReference type="SUPFAM" id="SSF51905">
    <property type="entry name" value="FAD/NAD(P)-binding domain"/>
    <property type="match status" value="1"/>
</dbReference>
<name>S8DJT6_FOMSC</name>
<dbReference type="GO" id="GO:0005739">
    <property type="term" value="C:mitochondrion"/>
    <property type="evidence" value="ECO:0007669"/>
    <property type="project" value="TreeGrafter"/>
</dbReference>
<dbReference type="eggNOG" id="KOG1335">
    <property type="taxonomic scope" value="Eukaryota"/>
</dbReference>
<dbReference type="PANTHER" id="PTHR22912:SF151">
    <property type="entry name" value="DIHYDROLIPOYL DEHYDROGENASE, MITOCHONDRIAL"/>
    <property type="match status" value="1"/>
</dbReference>
<dbReference type="Proteomes" id="UP000015241">
    <property type="component" value="Unassembled WGS sequence"/>
</dbReference>
<dbReference type="InParanoid" id="S8DJT6"/>
<reference evidence="4 5" key="1">
    <citation type="journal article" date="2012" name="Science">
        <title>The Paleozoic origin of enzymatic lignin decomposition reconstructed from 31 fungal genomes.</title>
        <authorList>
            <person name="Floudas D."/>
            <person name="Binder M."/>
            <person name="Riley R."/>
            <person name="Barry K."/>
            <person name="Blanchette R.A."/>
            <person name="Henrissat B."/>
            <person name="Martinez A.T."/>
            <person name="Otillar R."/>
            <person name="Spatafora J.W."/>
            <person name="Yadav J.S."/>
            <person name="Aerts A."/>
            <person name="Benoit I."/>
            <person name="Boyd A."/>
            <person name="Carlson A."/>
            <person name="Copeland A."/>
            <person name="Coutinho P.M."/>
            <person name="de Vries R.P."/>
            <person name="Ferreira P."/>
            <person name="Findley K."/>
            <person name="Foster B."/>
            <person name="Gaskell J."/>
            <person name="Glotzer D."/>
            <person name="Gorecki P."/>
            <person name="Heitman J."/>
            <person name="Hesse C."/>
            <person name="Hori C."/>
            <person name="Igarashi K."/>
            <person name="Jurgens J.A."/>
            <person name="Kallen N."/>
            <person name="Kersten P."/>
            <person name="Kohler A."/>
            <person name="Kuees U."/>
            <person name="Kumar T.K.A."/>
            <person name="Kuo A."/>
            <person name="LaButti K."/>
            <person name="Larrondo L.F."/>
            <person name="Lindquist E."/>
            <person name="Ling A."/>
            <person name="Lombard V."/>
            <person name="Lucas S."/>
            <person name="Lundell T."/>
            <person name="Martin R."/>
            <person name="McLaughlin D.J."/>
            <person name="Morgenstern I."/>
            <person name="Morin E."/>
            <person name="Murat C."/>
            <person name="Nagy L.G."/>
            <person name="Nolan M."/>
            <person name="Ohm R.A."/>
            <person name="Patyshakuliyeva A."/>
            <person name="Rokas A."/>
            <person name="Ruiz-Duenas F.J."/>
            <person name="Sabat G."/>
            <person name="Salamov A."/>
            <person name="Samejima M."/>
            <person name="Schmutz J."/>
            <person name="Slot J.C."/>
            <person name="St John F."/>
            <person name="Stenlid J."/>
            <person name="Sun H."/>
            <person name="Sun S."/>
            <person name="Syed K."/>
            <person name="Tsang A."/>
            <person name="Wiebenga A."/>
            <person name="Young D."/>
            <person name="Pisabarro A."/>
            <person name="Eastwood D.C."/>
            <person name="Martin F."/>
            <person name="Cullen D."/>
            <person name="Grigoriev I.V."/>
            <person name="Hibbett D.S."/>
        </authorList>
    </citation>
    <scope>NUCLEOTIDE SEQUENCE</scope>
    <source>
        <strain evidence="5">FP-58527</strain>
    </source>
</reference>
<proteinExistence type="inferred from homology"/>
<evidence type="ECO:0000313" key="5">
    <source>
        <dbReference type="Proteomes" id="UP000015241"/>
    </source>
</evidence>
<dbReference type="AlphaFoldDB" id="S8DJT6"/>
<dbReference type="GO" id="GO:0006103">
    <property type="term" value="P:2-oxoglutarate metabolic process"/>
    <property type="evidence" value="ECO:0007669"/>
    <property type="project" value="TreeGrafter"/>
</dbReference>
<dbReference type="SUPFAM" id="SSF55424">
    <property type="entry name" value="FAD/NAD-linked reductases, dimerisation (C-terminal) domain"/>
    <property type="match status" value="1"/>
</dbReference>
<dbReference type="GO" id="GO:0045252">
    <property type="term" value="C:oxoglutarate dehydrogenase complex"/>
    <property type="evidence" value="ECO:0007669"/>
    <property type="project" value="TreeGrafter"/>
</dbReference>
<comment type="similarity">
    <text evidence="1">Belongs to the class-I pyridine nucleotide-disulfide oxidoreductase family.</text>
</comment>
<dbReference type="InterPro" id="IPR004099">
    <property type="entry name" value="Pyr_nucl-diS_OxRdtase_dimer"/>
</dbReference>
<evidence type="ECO:0000259" key="3">
    <source>
        <dbReference type="Pfam" id="PF02852"/>
    </source>
</evidence>
<feature type="domain" description="Pyridine nucleotide-disulphide oxidoreductase dimerisation" evidence="3">
    <location>
        <begin position="87"/>
        <end position="126"/>
    </location>
</feature>
<gene>
    <name evidence="4" type="ORF">FOMPIDRAFT_1055637</name>
</gene>
<dbReference type="InterPro" id="IPR050151">
    <property type="entry name" value="Class-I_Pyr_Nuc-Dis_Oxidored"/>
</dbReference>
<dbReference type="EMBL" id="KE504255">
    <property type="protein sequence ID" value="EPS93821.1"/>
    <property type="molecule type" value="Genomic_DNA"/>
</dbReference>